<dbReference type="EMBL" id="KE124082">
    <property type="protein sequence ID" value="EPB83153.1"/>
    <property type="molecule type" value="Genomic_DNA"/>
</dbReference>
<dbReference type="Gene3D" id="3.40.50.300">
    <property type="entry name" value="P-loop containing nucleotide triphosphate hydrolases"/>
    <property type="match status" value="2"/>
</dbReference>
<evidence type="ECO:0000256" key="5">
    <source>
        <dbReference type="ARBA" id="ARBA00022454"/>
    </source>
</evidence>
<feature type="coiled-coil region" evidence="10">
    <location>
        <begin position="230"/>
        <end position="285"/>
    </location>
</feature>
<keyword evidence="6" id="KW-0547">Nucleotide-binding</keyword>
<dbReference type="PANTHER" id="PTHR45916">
    <property type="entry name" value="STRUCTURAL MAINTENANCE OF CHROMOSOMES PROTEIN 5"/>
    <property type="match status" value="1"/>
</dbReference>
<dbReference type="OMA" id="RFWTSQP"/>
<evidence type="ECO:0000256" key="8">
    <source>
        <dbReference type="ARBA" id="ARBA00023054"/>
    </source>
</evidence>
<reference evidence="14" key="1">
    <citation type="submission" date="2013-05" db="EMBL/GenBank/DDBJ databases">
        <title>The Genome sequence of Mucor circinelloides f. circinelloides 1006PhL.</title>
        <authorList>
            <consortium name="The Broad Institute Genomics Platform"/>
            <person name="Cuomo C."/>
            <person name="Earl A."/>
            <person name="Findley K."/>
            <person name="Lee S.C."/>
            <person name="Walker B."/>
            <person name="Young S."/>
            <person name="Zeng Q."/>
            <person name="Gargeya S."/>
            <person name="Fitzgerald M."/>
            <person name="Haas B."/>
            <person name="Abouelleil A."/>
            <person name="Allen A.W."/>
            <person name="Alvarado L."/>
            <person name="Arachchi H.M."/>
            <person name="Berlin A.M."/>
            <person name="Chapman S.B."/>
            <person name="Gainer-Dewar J."/>
            <person name="Goldberg J."/>
            <person name="Griggs A."/>
            <person name="Gujja S."/>
            <person name="Hansen M."/>
            <person name="Howarth C."/>
            <person name="Imamovic A."/>
            <person name="Ireland A."/>
            <person name="Larimer J."/>
            <person name="McCowan C."/>
            <person name="Murphy C."/>
            <person name="Pearson M."/>
            <person name="Poon T.W."/>
            <person name="Priest M."/>
            <person name="Roberts A."/>
            <person name="Saif S."/>
            <person name="Shea T."/>
            <person name="Sisk P."/>
            <person name="Sykes S."/>
            <person name="Wortman J."/>
            <person name="Nusbaum C."/>
            <person name="Birren B."/>
        </authorList>
    </citation>
    <scope>NUCLEOTIDE SEQUENCE [LARGE SCALE GENOMIC DNA]</scope>
    <source>
        <strain evidence="14">1006PhL</strain>
    </source>
</reference>
<dbReference type="VEuPathDB" id="FungiDB:HMPREF1544_10089"/>
<dbReference type="Proteomes" id="UP000014254">
    <property type="component" value="Unassembled WGS sequence"/>
</dbReference>
<evidence type="ECO:0000259" key="12">
    <source>
        <dbReference type="Pfam" id="PF02463"/>
    </source>
</evidence>
<sequence length="1128" mass="129582">MTIRRIRNESDDEMDTPSAKHIKLTNGDAETDGDDSHDSAESEEDDAEGSNTSSSEPAPEMRNLELKPLEVDVDGFVEGSIVKITLTNFVTYDYCEIAPGPHMNMIIGPNGTGKSTIVCAIALGLGGAPALLGRAKDINEFVKTGEDEATIMIELKKVGVRNVTISRSFKKAAKNSVWRINGINCPFKDVQAIVSGFNIQVDNLCQFLPQDRVAEFAELTPALLLQRTQAAAGKAELHEMQQQLVQLRDDEKALMKSHESDLLHLKSMKAKNQELERDVLRMQQREKLLSNIKLLESQIPLVKYTESKARYDRAQINYEAAKDSYKRAKDEVAPIKNLMDQVALEKRKAKSELDKAENIYKTSVRKVREVTEVIKTKRAEINSTKRSIQDHKAKIPEREREIERLEAKINHMEEQLATRPSDDTSQFEAAISGINDEIRDLTIKQNEIYEKSGEETRKMNQLMERLRSMHAEMKNLENVKQQRLSNLANYFPDIRKGYQWLMENRSKFKGRVYEPAVLLLNLKDPKYASQVEYAMGGFRSGHLRQFICEREDDYRLMTSVLMDEMKLKVNIAWPKLNPDQDYRKTPTPTENLRARLGMDYYISDLLDGPKYVVDTLCRDCYLNQTPVTVSRVNEKQIVESELFQRFIAGTTMYKVKSSLYGKKSKQTQTSTVPRAQYLGNAIDTQALSSLKEDIRSHQASKQQAEIIIKEFSREHDKIRELIAEKRHAKEDQQSQKRDIQKRVQNYEHQVRRCELYKTELIEMKKRPQEDKETIAQMERSVERMIDEEDAALKSYAKYMAKIVDLFEQRNKAAMLFHFMDSKNHAVETYAATQTENLNSAQRSLNQTKDAFLAAQRETKECMNATKNAGRDLPEELIEQYNEIVLKWKESEGGLQTTLVELENRIAEEKGKVAGIRFANSGAMEHYHDRKKNIEALEAKSEQTRTTLENMRKQIQTIKGQWAPLIRELVARIDEKFSAAFKRIKCAGAIQLEESEDFDKWGINILVKFRDTEKLQLLTGQRQSGGERSVSTILYLMSLQDLAASPFRVVDEINQGMDPRNERMIHEQIVQSATREGTSQYFLITPKLLPDLFYNGRMRVLCIYNSEWLPEKIKPLQAYLDHAKATGMV</sequence>
<dbReference type="FunFam" id="3.40.50.300:FF:001301">
    <property type="entry name" value="Structural maintenance of chromosomes 5"/>
    <property type="match status" value="1"/>
</dbReference>
<comment type="subcellular location">
    <subcellularLocation>
        <location evidence="2">Chromosome</location>
    </subcellularLocation>
    <subcellularLocation>
        <location evidence="1">Nucleus</location>
    </subcellularLocation>
</comment>
<feature type="coiled-coil region" evidence="10">
    <location>
        <begin position="830"/>
        <end position="857"/>
    </location>
</feature>
<protein>
    <recommendedName>
        <fullName evidence="4">Structural maintenance of chromosomes protein 5</fullName>
    </recommendedName>
</protein>
<evidence type="ECO:0000256" key="4">
    <source>
        <dbReference type="ARBA" id="ARBA00018687"/>
    </source>
</evidence>
<evidence type="ECO:0000256" key="6">
    <source>
        <dbReference type="ARBA" id="ARBA00022741"/>
    </source>
</evidence>
<dbReference type="InterPro" id="IPR003395">
    <property type="entry name" value="RecF/RecN/SMC_N"/>
</dbReference>
<organism evidence="13 14">
    <name type="scientific">Mucor circinelloides f. circinelloides (strain 1006PhL)</name>
    <name type="common">Mucormycosis agent</name>
    <name type="synonym">Calyptromyces circinelloides</name>
    <dbReference type="NCBI Taxonomy" id="1220926"/>
    <lineage>
        <taxon>Eukaryota</taxon>
        <taxon>Fungi</taxon>
        <taxon>Fungi incertae sedis</taxon>
        <taxon>Mucoromycota</taxon>
        <taxon>Mucoromycotina</taxon>
        <taxon>Mucoromycetes</taxon>
        <taxon>Mucorales</taxon>
        <taxon>Mucorineae</taxon>
        <taxon>Mucoraceae</taxon>
        <taxon>Mucor</taxon>
    </lineage>
</organism>
<name>S2JKR8_MUCC1</name>
<dbReference type="Pfam" id="PF02463">
    <property type="entry name" value="SMC_N"/>
    <property type="match status" value="1"/>
</dbReference>
<comment type="similarity">
    <text evidence="3">Belongs to the SMC family. SMC5 subfamily.</text>
</comment>
<evidence type="ECO:0000313" key="13">
    <source>
        <dbReference type="EMBL" id="EPB83153.1"/>
    </source>
</evidence>
<keyword evidence="9" id="KW-0539">Nucleus</keyword>
<keyword evidence="14" id="KW-1185">Reference proteome</keyword>
<evidence type="ECO:0000256" key="11">
    <source>
        <dbReference type="SAM" id="MobiDB-lite"/>
    </source>
</evidence>
<dbReference type="STRING" id="1220926.S2JKR8"/>
<dbReference type="GO" id="GO:0003697">
    <property type="term" value="F:single-stranded DNA binding"/>
    <property type="evidence" value="ECO:0007669"/>
    <property type="project" value="TreeGrafter"/>
</dbReference>
<dbReference type="OrthoDB" id="10254973at2759"/>
<feature type="region of interest" description="Disordered" evidence="11">
    <location>
        <begin position="1"/>
        <end position="63"/>
    </location>
</feature>
<dbReference type="GO" id="GO:0005634">
    <property type="term" value="C:nucleus"/>
    <property type="evidence" value="ECO:0007669"/>
    <property type="project" value="UniProtKB-SubCell"/>
</dbReference>
<evidence type="ECO:0000256" key="3">
    <source>
        <dbReference type="ARBA" id="ARBA00010171"/>
    </source>
</evidence>
<dbReference type="GO" id="GO:0030915">
    <property type="term" value="C:Smc5-Smc6 complex"/>
    <property type="evidence" value="ECO:0007669"/>
    <property type="project" value="TreeGrafter"/>
</dbReference>
<keyword evidence="8 10" id="KW-0175">Coiled coil</keyword>
<dbReference type="Gene3D" id="1.10.287.1490">
    <property type="match status" value="1"/>
</dbReference>
<dbReference type="GO" id="GO:0005524">
    <property type="term" value="F:ATP binding"/>
    <property type="evidence" value="ECO:0007669"/>
    <property type="project" value="UniProtKB-KW"/>
</dbReference>
<dbReference type="SUPFAM" id="SSF52540">
    <property type="entry name" value="P-loop containing nucleoside triphosphate hydrolases"/>
    <property type="match status" value="1"/>
</dbReference>
<evidence type="ECO:0000256" key="7">
    <source>
        <dbReference type="ARBA" id="ARBA00022840"/>
    </source>
</evidence>
<dbReference type="GO" id="GO:0000724">
    <property type="term" value="P:double-strand break repair via homologous recombination"/>
    <property type="evidence" value="ECO:0007669"/>
    <property type="project" value="TreeGrafter"/>
</dbReference>
<evidence type="ECO:0000256" key="1">
    <source>
        <dbReference type="ARBA" id="ARBA00004123"/>
    </source>
</evidence>
<dbReference type="FunCoup" id="S2JKR8">
    <property type="interactions" value="1015"/>
</dbReference>
<keyword evidence="5" id="KW-0158">Chromosome</keyword>
<feature type="coiled-coil region" evidence="10">
    <location>
        <begin position="311"/>
        <end position="415"/>
    </location>
</feature>
<evidence type="ECO:0000256" key="9">
    <source>
        <dbReference type="ARBA" id="ARBA00023242"/>
    </source>
</evidence>
<evidence type="ECO:0000313" key="14">
    <source>
        <dbReference type="Proteomes" id="UP000014254"/>
    </source>
</evidence>
<gene>
    <name evidence="13" type="ORF">HMPREF1544_10089</name>
</gene>
<dbReference type="eggNOG" id="KOG0979">
    <property type="taxonomic scope" value="Eukaryota"/>
</dbReference>
<dbReference type="PANTHER" id="PTHR45916:SF1">
    <property type="entry name" value="STRUCTURAL MAINTENANCE OF CHROMOSOMES PROTEIN 5"/>
    <property type="match status" value="1"/>
</dbReference>
<accession>S2JKR8</accession>
<dbReference type="InterPro" id="IPR027417">
    <property type="entry name" value="P-loop_NTPase"/>
</dbReference>
<feature type="coiled-coil region" evidence="10">
    <location>
        <begin position="687"/>
        <end position="749"/>
    </location>
</feature>
<keyword evidence="7" id="KW-0067">ATP-binding</keyword>
<dbReference type="AlphaFoldDB" id="S2JKR8"/>
<feature type="domain" description="RecF/RecN/SMC N-terminal" evidence="12">
    <location>
        <begin position="81"/>
        <end position="1084"/>
    </location>
</feature>
<dbReference type="InParanoid" id="S2JKR8"/>
<evidence type="ECO:0000256" key="2">
    <source>
        <dbReference type="ARBA" id="ARBA00004286"/>
    </source>
</evidence>
<proteinExistence type="inferred from homology"/>
<evidence type="ECO:0000256" key="10">
    <source>
        <dbReference type="SAM" id="Coils"/>
    </source>
</evidence>